<evidence type="ECO:0000313" key="2">
    <source>
        <dbReference type="EMBL" id="KAG9335205.1"/>
    </source>
</evidence>
<dbReference type="PANTHER" id="PTHR21590:SF4">
    <property type="entry name" value="UPF0606 PROTEIN KIAA1549"/>
    <property type="match status" value="1"/>
</dbReference>
<accession>A0A8T2N461</accession>
<feature type="region of interest" description="Disordered" evidence="1">
    <location>
        <begin position="438"/>
        <end position="498"/>
    </location>
</feature>
<feature type="compositionally biased region" description="Polar residues" evidence="1">
    <location>
        <begin position="33"/>
        <end position="51"/>
    </location>
</feature>
<proteinExistence type="predicted"/>
<feature type="region of interest" description="Disordered" evidence="1">
    <location>
        <begin position="340"/>
        <end position="376"/>
    </location>
</feature>
<feature type="region of interest" description="Disordered" evidence="1">
    <location>
        <begin position="517"/>
        <end position="636"/>
    </location>
</feature>
<evidence type="ECO:0000256" key="1">
    <source>
        <dbReference type="SAM" id="MobiDB-lite"/>
    </source>
</evidence>
<dbReference type="PANTHER" id="PTHR21590">
    <property type="entry name" value="SEA DOMAIN-CONTAINING PROTEIN"/>
    <property type="match status" value="1"/>
</dbReference>
<feature type="region of interest" description="Disordered" evidence="1">
    <location>
        <begin position="1"/>
        <end position="215"/>
    </location>
</feature>
<organism evidence="2 3">
    <name type="scientific">Albula glossodonta</name>
    <name type="common">roundjaw bonefish</name>
    <dbReference type="NCBI Taxonomy" id="121402"/>
    <lineage>
        <taxon>Eukaryota</taxon>
        <taxon>Metazoa</taxon>
        <taxon>Chordata</taxon>
        <taxon>Craniata</taxon>
        <taxon>Vertebrata</taxon>
        <taxon>Euteleostomi</taxon>
        <taxon>Actinopterygii</taxon>
        <taxon>Neopterygii</taxon>
        <taxon>Teleostei</taxon>
        <taxon>Albuliformes</taxon>
        <taxon>Albulidae</taxon>
        <taxon>Albula</taxon>
    </lineage>
</organism>
<reference evidence="2" key="1">
    <citation type="thesis" date="2021" institute="BYU ScholarsArchive" country="Provo, UT, USA">
        <title>Applications of and Algorithms for Genome Assembly and Genomic Analyses with an Emphasis on Marine Teleosts.</title>
        <authorList>
            <person name="Pickett B.D."/>
        </authorList>
    </citation>
    <scope>NUCLEOTIDE SEQUENCE</scope>
    <source>
        <strain evidence="2">HI-2016</strain>
    </source>
</reference>
<feature type="compositionally biased region" description="Polar residues" evidence="1">
    <location>
        <begin position="521"/>
        <end position="535"/>
    </location>
</feature>
<feature type="compositionally biased region" description="Low complexity" evidence="1">
    <location>
        <begin position="179"/>
        <end position="192"/>
    </location>
</feature>
<keyword evidence="3" id="KW-1185">Reference proteome</keyword>
<comment type="caution">
    <text evidence="2">The sequence shown here is derived from an EMBL/GenBank/DDBJ whole genome shotgun (WGS) entry which is preliminary data.</text>
</comment>
<gene>
    <name evidence="2" type="ORF">JZ751_005557</name>
</gene>
<protein>
    <submittedName>
        <fullName evidence="2">Uncharacterized protein</fullName>
    </submittedName>
</protein>
<feature type="compositionally biased region" description="Low complexity" evidence="1">
    <location>
        <begin position="52"/>
        <end position="84"/>
    </location>
</feature>
<feature type="compositionally biased region" description="Polar residues" evidence="1">
    <location>
        <begin position="544"/>
        <end position="574"/>
    </location>
</feature>
<evidence type="ECO:0000313" key="3">
    <source>
        <dbReference type="Proteomes" id="UP000824540"/>
    </source>
</evidence>
<dbReference type="AlphaFoldDB" id="A0A8T2N461"/>
<dbReference type="Proteomes" id="UP000824540">
    <property type="component" value="Unassembled WGS sequence"/>
</dbReference>
<feature type="compositionally biased region" description="Polar residues" evidence="1">
    <location>
        <begin position="87"/>
        <end position="99"/>
    </location>
</feature>
<dbReference type="OrthoDB" id="10064192at2759"/>
<name>A0A8T2N461_9TELE</name>
<dbReference type="EMBL" id="JAFBMS010000127">
    <property type="protein sequence ID" value="KAG9335205.1"/>
    <property type="molecule type" value="Genomic_DNA"/>
</dbReference>
<sequence>MPTQWGLSPSRHTKASTTRDPSHPDRGLGSTPPLGSSDLTGGSNGQSESQNLTVPGPSLLPSTSGSLDQRSPAPQAALSSSPVSLDTPESNSTLSQPNASAPPAHTPPSRTTRSVATAPGFTVPKSLFGTPEGSLPLLTLSAQQGPLSGSDKPSVVTPVPPETAPAAFAPQRGPAYKVSSDYSSAGKASSSPPVSPTARSVGLDRLHSSRDPTLGDAAQGIHLLLNPPEVIAPSQVPVIRPHTTSATPEPTIVPPEEFYPTHTMEDDWGSGDYLETMSFMGPDGEDFSLVTSLPTELYDLEDSSSEVYDTSFPSRIVPALSSLHISSSPTLTSSYGYSLHTAAPMEPHPSHSGHPSPEPPVTSQNHGPADEGSDLDWADTYTIEPTEILLPDMNSLEYYTTLLAKENASAAGGRVNVTSSSSSSGHYGSLVTAHISPTRPFTAGPGHAPTASANTTEAEDSSADASGSGAVNTTAGDSEGVVRPHPADPLEPSVAPTPSMIASSSLWGGGVSAAPTPLPGATSSSAASIRPTTSLRPGGKWPVTATSTETILRPTATVTPHTTPKLTIASSSPPGSGVVADQGSTSEAPTSGPALTTVTDRRRTTTTVRTSTVSAGKTTTVSTTTGSPSVTTPRPPQITTARQYLCNITKTETYYVRVGKSVLKIFASVTLQSQQAI</sequence>
<feature type="compositionally biased region" description="Low complexity" evidence="1">
    <location>
        <begin position="605"/>
        <end position="632"/>
    </location>
</feature>